<dbReference type="Gene3D" id="1.20.5.370">
    <property type="match status" value="1"/>
</dbReference>
<dbReference type="GO" id="GO:0006310">
    <property type="term" value="P:DNA recombination"/>
    <property type="evidence" value="ECO:0007669"/>
    <property type="project" value="InterPro"/>
</dbReference>
<keyword evidence="3" id="KW-0234">DNA repair</keyword>
<keyword evidence="4" id="KW-0539">Nucleus</keyword>
<reference evidence="8" key="2">
    <citation type="submission" date="2017-05" db="UniProtKB">
        <authorList>
            <consortium name="EnsemblMetazoa"/>
        </authorList>
    </citation>
    <scope>IDENTIFICATION</scope>
</reference>
<evidence type="ECO:0000259" key="7">
    <source>
        <dbReference type="Pfam" id="PF21924"/>
    </source>
</evidence>
<evidence type="ECO:0008006" key="10">
    <source>
        <dbReference type="Google" id="ProtNLM"/>
    </source>
</evidence>
<proteinExistence type="predicted"/>
<organism evidence="8">
    <name type="scientific">Amphimedon queenslandica</name>
    <name type="common">Sponge</name>
    <dbReference type="NCBI Taxonomy" id="400682"/>
    <lineage>
        <taxon>Eukaryota</taxon>
        <taxon>Metazoa</taxon>
        <taxon>Porifera</taxon>
        <taxon>Demospongiae</taxon>
        <taxon>Heteroscleromorpha</taxon>
        <taxon>Haplosclerida</taxon>
        <taxon>Niphatidae</taxon>
        <taxon>Amphimedon</taxon>
    </lineage>
</organism>
<evidence type="ECO:0000256" key="1">
    <source>
        <dbReference type="ARBA" id="ARBA00004123"/>
    </source>
</evidence>
<dbReference type="CDD" id="cd22283">
    <property type="entry name" value="HD_XRCC4_N"/>
    <property type="match status" value="1"/>
</dbReference>
<dbReference type="PANTHER" id="PTHR28559:SF1">
    <property type="entry name" value="DNA REPAIR PROTEIN XRCC4"/>
    <property type="match status" value="1"/>
</dbReference>
<dbReference type="InterPro" id="IPR014751">
    <property type="entry name" value="XRCC4-like_C"/>
</dbReference>
<accession>A0A1X7VLW7</accession>
<dbReference type="GO" id="GO:0003677">
    <property type="term" value="F:DNA binding"/>
    <property type="evidence" value="ECO:0007669"/>
    <property type="project" value="InterPro"/>
</dbReference>
<feature type="compositionally biased region" description="Polar residues" evidence="5">
    <location>
        <begin position="354"/>
        <end position="364"/>
    </location>
</feature>
<dbReference type="OrthoDB" id="8064436at2759"/>
<dbReference type="Pfam" id="PF21924">
    <property type="entry name" value="XRCC4_CC"/>
    <property type="match status" value="1"/>
</dbReference>
<reference evidence="9" key="1">
    <citation type="journal article" date="2010" name="Nature">
        <title>The Amphimedon queenslandica genome and the evolution of animal complexity.</title>
        <authorList>
            <person name="Srivastava M."/>
            <person name="Simakov O."/>
            <person name="Chapman J."/>
            <person name="Fahey B."/>
            <person name="Gauthier M.E."/>
            <person name="Mitros T."/>
            <person name="Richards G.S."/>
            <person name="Conaco C."/>
            <person name="Dacre M."/>
            <person name="Hellsten U."/>
            <person name="Larroux C."/>
            <person name="Putnam N.H."/>
            <person name="Stanke M."/>
            <person name="Adamska M."/>
            <person name="Darling A."/>
            <person name="Degnan S.M."/>
            <person name="Oakley T.H."/>
            <person name="Plachetzki D.C."/>
            <person name="Zhai Y."/>
            <person name="Adamski M."/>
            <person name="Calcino A."/>
            <person name="Cummins S.F."/>
            <person name="Goodstein D.M."/>
            <person name="Harris C."/>
            <person name="Jackson D.J."/>
            <person name="Leys S.P."/>
            <person name="Shu S."/>
            <person name="Woodcroft B.J."/>
            <person name="Vervoort M."/>
            <person name="Kosik K.S."/>
            <person name="Manning G."/>
            <person name="Degnan B.M."/>
            <person name="Rokhsar D.S."/>
        </authorList>
    </citation>
    <scope>NUCLEOTIDE SEQUENCE [LARGE SCALE GENOMIC DNA]</scope>
</reference>
<dbReference type="PANTHER" id="PTHR28559">
    <property type="entry name" value="DNA REPAIR PROTEIN XRCC4"/>
    <property type="match status" value="1"/>
</dbReference>
<dbReference type="SUPFAM" id="SSF58022">
    <property type="entry name" value="XRCC4, C-terminal oligomerization domain"/>
    <property type="match status" value="1"/>
</dbReference>
<sequence length="364" mass="41350">MEDLFSLEAEEEETLPRLATPTTAPQATPTKHQTLGSTMEEEKYKNERLVKIETEGDVPSLYLLVNINSEHVYMQASDAHQTWVGVVTYRQIRETAKKSKSSEREYIDDTCTALTGGEGSFVYTTTLSPSDNSLEFAWKKHLVKDNIKVFLGSVVMETHSAPGIHSKMLEHAVGMVSNSRDIIEELKGERERLTDERSGFIERLTETVNMKDQIEKDLFGKFKLVLNEKKAKIRRLMESLDYFKNKRDKPQADPPSLSAAADTDNEEEEEEEGEEEEEELTRDTPPPKPNPIKLAPTTLHNDWSEQSTSPPTRKRKRERGTKDKDISLMQKPTTARKRSASSSDRGQSSERETTPSSQELINLM</sequence>
<feature type="compositionally biased region" description="Polar residues" evidence="5">
    <location>
        <begin position="298"/>
        <end position="311"/>
    </location>
</feature>
<dbReference type="eggNOG" id="ENOG502QWJA">
    <property type="taxonomic scope" value="Eukaryota"/>
</dbReference>
<name>A0A1X7VLW7_AMPQE</name>
<dbReference type="AlphaFoldDB" id="A0A1X7VLW7"/>
<feature type="region of interest" description="Disordered" evidence="5">
    <location>
        <begin position="246"/>
        <end position="364"/>
    </location>
</feature>
<evidence type="ECO:0000313" key="9">
    <source>
        <dbReference type="Proteomes" id="UP000007879"/>
    </source>
</evidence>
<dbReference type="Gene3D" id="2.170.210.10">
    <property type="entry name" value="DNA double-strand break repair and VJ recombination XRCC4, N-terminal"/>
    <property type="match status" value="1"/>
</dbReference>
<dbReference type="GO" id="GO:0032807">
    <property type="term" value="C:DNA ligase IV complex"/>
    <property type="evidence" value="ECO:0007669"/>
    <property type="project" value="TreeGrafter"/>
</dbReference>
<dbReference type="Pfam" id="PF06632">
    <property type="entry name" value="XRCC4"/>
    <property type="match status" value="1"/>
</dbReference>
<evidence type="ECO:0000256" key="3">
    <source>
        <dbReference type="ARBA" id="ARBA00023204"/>
    </source>
</evidence>
<dbReference type="InParanoid" id="A0A1X7VLW7"/>
<keyword evidence="9" id="KW-1185">Reference proteome</keyword>
<dbReference type="Proteomes" id="UP000007879">
    <property type="component" value="Unassembled WGS sequence"/>
</dbReference>
<dbReference type="STRING" id="400682.A0A1X7VLW7"/>
<dbReference type="EnsemblMetazoa" id="Aqu2.1.41376_001">
    <property type="protein sequence ID" value="Aqu2.1.41376_001"/>
    <property type="gene ID" value="Aqu2.1.41376"/>
</dbReference>
<comment type="subcellular location">
    <subcellularLocation>
        <location evidence="1">Nucleus</location>
    </subcellularLocation>
</comment>
<feature type="domain" description="XRCC4 coiled-coil" evidence="7">
    <location>
        <begin position="167"/>
        <end position="236"/>
    </location>
</feature>
<evidence type="ECO:0000256" key="4">
    <source>
        <dbReference type="ARBA" id="ARBA00023242"/>
    </source>
</evidence>
<evidence type="ECO:0000313" key="8">
    <source>
        <dbReference type="EnsemblMetazoa" id="Aqu2.1.41376_001"/>
    </source>
</evidence>
<dbReference type="GO" id="GO:0006303">
    <property type="term" value="P:double-strand break repair via nonhomologous end joining"/>
    <property type="evidence" value="ECO:0007669"/>
    <property type="project" value="TreeGrafter"/>
</dbReference>
<protein>
    <recommendedName>
        <fullName evidence="10">DNA repair protein XRCC4</fullName>
    </recommendedName>
</protein>
<evidence type="ECO:0000256" key="5">
    <source>
        <dbReference type="SAM" id="MobiDB-lite"/>
    </source>
</evidence>
<evidence type="ECO:0000256" key="2">
    <source>
        <dbReference type="ARBA" id="ARBA00022763"/>
    </source>
</evidence>
<dbReference type="GO" id="GO:0010165">
    <property type="term" value="P:response to X-ray"/>
    <property type="evidence" value="ECO:0007669"/>
    <property type="project" value="TreeGrafter"/>
</dbReference>
<dbReference type="KEGG" id="aqu:105316450"/>
<evidence type="ECO:0000259" key="6">
    <source>
        <dbReference type="Pfam" id="PF06632"/>
    </source>
</evidence>
<feature type="compositionally biased region" description="Acidic residues" evidence="5">
    <location>
        <begin position="263"/>
        <end position="280"/>
    </location>
</feature>
<dbReference type="InterPro" id="IPR038051">
    <property type="entry name" value="XRCC4-like_N_sf"/>
</dbReference>
<gene>
    <name evidence="8" type="primary">105316450</name>
</gene>
<dbReference type="InterPro" id="IPR053961">
    <property type="entry name" value="XRCC4_N"/>
</dbReference>
<dbReference type="InterPro" id="IPR010585">
    <property type="entry name" value="DNA_repair_prot_XRCC4"/>
</dbReference>
<dbReference type="EnsemblMetazoa" id="XM_020006264.1">
    <property type="protein sequence ID" value="XP_019861823.1"/>
    <property type="gene ID" value="LOC105316450"/>
</dbReference>
<dbReference type="OMA" id="DIICEIS"/>
<dbReference type="InterPro" id="IPR053962">
    <property type="entry name" value="XRCC4_CC"/>
</dbReference>
<feature type="compositionally biased region" description="Acidic residues" evidence="5">
    <location>
        <begin position="1"/>
        <end position="13"/>
    </location>
</feature>
<feature type="region of interest" description="Disordered" evidence="5">
    <location>
        <begin position="1"/>
        <end position="42"/>
    </location>
</feature>
<keyword evidence="2" id="KW-0227">DNA damage</keyword>
<feature type="compositionally biased region" description="Low complexity" evidence="5">
    <location>
        <begin position="16"/>
        <end position="30"/>
    </location>
</feature>
<dbReference type="GO" id="GO:0005958">
    <property type="term" value="C:DNA-dependent protein kinase-DNA ligase 4 complex"/>
    <property type="evidence" value="ECO:0007669"/>
    <property type="project" value="TreeGrafter"/>
</dbReference>
<feature type="domain" description="XRCC4 N-terminal" evidence="6">
    <location>
        <begin position="61"/>
        <end position="156"/>
    </location>
</feature>